<dbReference type="OrthoDB" id="506431at2759"/>
<keyword evidence="3" id="KW-1185">Reference proteome</keyword>
<dbReference type="Pfam" id="PF03061">
    <property type="entry name" value="4HBT"/>
    <property type="match status" value="1"/>
</dbReference>
<sequence>MPPLTPQIFHKTPIASTLLADPNYTSVPQSSIPRHTDPFFRITARTSSAVLETHFLYRTTPSPEGHLLLHCGRGVTGQNGIAHGGFLAAVMDEVTGNLIGATGLDEGLGMFTVKLDVGYKRPVFVGEPSISSGSGVEKELGTGTSVIVATAKLGKIDGRKVFVEAVIRNADGEVCTTAEAIFVKKRPAAGVL</sequence>
<gene>
    <name evidence="2" type="ORF">ASPVEDRAFT_781670</name>
</gene>
<dbReference type="GeneID" id="63732007"/>
<dbReference type="InterPro" id="IPR006683">
    <property type="entry name" value="Thioestr_dom"/>
</dbReference>
<name>A0A1L9PS65_ASPVE</name>
<evidence type="ECO:0000313" key="2">
    <source>
        <dbReference type="EMBL" id="OJJ04331.1"/>
    </source>
</evidence>
<dbReference type="RefSeq" id="XP_040670093.1">
    <property type="nucleotide sequence ID" value="XM_040816496.1"/>
</dbReference>
<dbReference type="CDD" id="cd03443">
    <property type="entry name" value="PaaI_thioesterase"/>
    <property type="match status" value="1"/>
</dbReference>
<dbReference type="VEuPathDB" id="FungiDB:ASPVEDRAFT_781670"/>
<dbReference type="SUPFAM" id="SSF54637">
    <property type="entry name" value="Thioesterase/thiol ester dehydrase-isomerase"/>
    <property type="match status" value="1"/>
</dbReference>
<organism evidence="2 3">
    <name type="scientific">Aspergillus versicolor CBS 583.65</name>
    <dbReference type="NCBI Taxonomy" id="1036611"/>
    <lineage>
        <taxon>Eukaryota</taxon>
        <taxon>Fungi</taxon>
        <taxon>Dikarya</taxon>
        <taxon>Ascomycota</taxon>
        <taxon>Pezizomycotina</taxon>
        <taxon>Eurotiomycetes</taxon>
        <taxon>Eurotiomycetidae</taxon>
        <taxon>Eurotiales</taxon>
        <taxon>Aspergillaceae</taxon>
        <taxon>Aspergillus</taxon>
        <taxon>Aspergillus subgen. Nidulantes</taxon>
    </lineage>
</organism>
<accession>A0A1L9PS65</accession>
<dbReference type="Proteomes" id="UP000184073">
    <property type="component" value="Unassembled WGS sequence"/>
</dbReference>
<dbReference type="PANTHER" id="PTHR47260">
    <property type="entry name" value="UPF0644 PROTEIN PB2B4.06"/>
    <property type="match status" value="1"/>
</dbReference>
<evidence type="ECO:0000313" key="3">
    <source>
        <dbReference type="Proteomes" id="UP000184073"/>
    </source>
</evidence>
<dbReference type="AlphaFoldDB" id="A0A1L9PS65"/>
<reference evidence="3" key="1">
    <citation type="journal article" date="2017" name="Genome Biol.">
        <title>Comparative genomics reveals high biological diversity and specific adaptations in the industrially and medically important fungal genus Aspergillus.</title>
        <authorList>
            <person name="de Vries R.P."/>
            <person name="Riley R."/>
            <person name="Wiebenga A."/>
            <person name="Aguilar-Osorio G."/>
            <person name="Amillis S."/>
            <person name="Uchima C.A."/>
            <person name="Anderluh G."/>
            <person name="Asadollahi M."/>
            <person name="Askin M."/>
            <person name="Barry K."/>
            <person name="Battaglia E."/>
            <person name="Bayram O."/>
            <person name="Benocci T."/>
            <person name="Braus-Stromeyer S.A."/>
            <person name="Caldana C."/>
            <person name="Canovas D."/>
            <person name="Cerqueira G.C."/>
            <person name="Chen F."/>
            <person name="Chen W."/>
            <person name="Choi C."/>
            <person name="Clum A."/>
            <person name="Dos Santos R.A."/>
            <person name="Damasio A.R."/>
            <person name="Diallinas G."/>
            <person name="Emri T."/>
            <person name="Fekete E."/>
            <person name="Flipphi M."/>
            <person name="Freyberg S."/>
            <person name="Gallo A."/>
            <person name="Gournas C."/>
            <person name="Habgood R."/>
            <person name="Hainaut M."/>
            <person name="Harispe M.L."/>
            <person name="Henrissat B."/>
            <person name="Hilden K.S."/>
            <person name="Hope R."/>
            <person name="Hossain A."/>
            <person name="Karabika E."/>
            <person name="Karaffa L."/>
            <person name="Karanyi Z."/>
            <person name="Krasevec N."/>
            <person name="Kuo A."/>
            <person name="Kusch H."/>
            <person name="LaButti K."/>
            <person name="Lagendijk E.L."/>
            <person name="Lapidus A."/>
            <person name="Levasseur A."/>
            <person name="Lindquist E."/>
            <person name="Lipzen A."/>
            <person name="Logrieco A.F."/>
            <person name="MacCabe A."/>
            <person name="Maekelae M.R."/>
            <person name="Malavazi I."/>
            <person name="Melin P."/>
            <person name="Meyer V."/>
            <person name="Mielnichuk N."/>
            <person name="Miskei M."/>
            <person name="Molnar A.P."/>
            <person name="Mule G."/>
            <person name="Ngan C.Y."/>
            <person name="Orejas M."/>
            <person name="Orosz E."/>
            <person name="Ouedraogo J.P."/>
            <person name="Overkamp K.M."/>
            <person name="Park H.-S."/>
            <person name="Perrone G."/>
            <person name="Piumi F."/>
            <person name="Punt P.J."/>
            <person name="Ram A.F."/>
            <person name="Ramon A."/>
            <person name="Rauscher S."/>
            <person name="Record E."/>
            <person name="Riano-Pachon D.M."/>
            <person name="Robert V."/>
            <person name="Roehrig J."/>
            <person name="Ruller R."/>
            <person name="Salamov A."/>
            <person name="Salih N.S."/>
            <person name="Samson R.A."/>
            <person name="Sandor E."/>
            <person name="Sanguinetti M."/>
            <person name="Schuetze T."/>
            <person name="Sepcic K."/>
            <person name="Shelest E."/>
            <person name="Sherlock G."/>
            <person name="Sophianopoulou V."/>
            <person name="Squina F.M."/>
            <person name="Sun H."/>
            <person name="Susca A."/>
            <person name="Todd R.B."/>
            <person name="Tsang A."/>
            <person name="Unkles S.E."/>
            <person name="van de Wiele N."/>
            <person name="van Rossen-Uffink D."/>
            <person name="Oliveira J.V."/>
            <person name="Vesth T.C."/>
            <person name="Visser J."/>
            <person name="Yu J.-H."/>
            <person name="Zhou M."/>
            <person name="Andersen M.R."/>
            <person name="Archer D.B."/>
            <person name="Baker S.E."/>
            <person name="Benoit I."/>
            <person name="Brakhage A.A."/>
            <person name="Braus G.H."/>
            <person name="Fischer R."/>
            <person name="Frisvad J.C."/>
            <person name="Goldman G.H."/>
            <person name="Houbraken J."/>
            <person name="Oakley B."/>
            <person name="Pocsi I."/>
            <person name="Scazzocchio C."/>
            <person name="Seiboth B."/>
            <person name="vanKuyk P.A."/>
            <person name="Wortman J."/>
            <person name="Dyer P.S."/>
            <person name="Grigoriev I.V."/>
        </authorList>
    </citation>
    <scope>NUCLEOTIDE SEQUENCE [LARGE SCALE GENOMIC DNA]</scope>
    <source>
        <strain evidence="3">CBS 583.65</strain>
    </source>
</reference>
<feature type="domain" description="Thioesterase" evidence="1">
    <location>
        <begin position="79"/>
        <end position="127"/>
    </location>
</feature>
<protein>
    <recommendedName>
        <fullName evidence="1">Thioesterase domain-containing protein</fullName>
    </recommendedName>
</protein>
<dbReference type="InterPro" id="IPR029069">
    <property type="entry name" value="HotDog_dom_sf"/>
</dbReference>
<dbReference type="PANTHER" id="PTHR47260:SF3">
    <property type="entry name" value="THIOESTERASE FAMILY PROTEIN (AFU_ORTHOLOGUE AFUA_7G03960)"/>
    <property type="match status" value="1"/>
</dbReference>
<proteinExistence type="predicted"/>
<dbReference type="EMBL" id="KV878131">
    <property type="protein sequence ID" value="OJJ04331.1"/>
    <property type="molecule type" value="Genomic_DNA"/>
</dbReference>
<evidence type="ECO:0000259" key="1">
    <source>
        <dbReference type="Pfam" id="PF03061"/>
    </source>
</evidence>
<dbReference type="InterPro" id="IPR052061">
    <property type="entry name" value="PTE-AB_protein"/>
</dbReference>
<dbReference type="Gene3D" id="3.10.129.10">
    <property type="entry name" value="Hotdog Thioesterase"/>
    <property type="match status" value="1"/>
</dbReference>